<dbReference type="InterPro" id="IPR023214">
    <property type="entry name" value="HAD_sf"/>
</dbReference>
<dbReference type="SFLD" id="SFLDS00003">
    <property type="entry name" value="Haloacid_Dehalogenase"/>
    <property type="match status" value="1"/>
</dbReference>
<keyword evidence="5" id="KW-1185">Reference proteome</keyword>
<dbReference type="Gene3D" id="3.40.50.1000">
    <property type="entry name" value="HAD superfamily/HAD-like"/>
    <property type="match status" value="1"/>
</dbReference>
<dbReference type="PRINTS" id="PR00413">
    <property type="entry name" value="HADHALOGNASE"/>
</dbReference>
<protein>
    <recommendedName>
        <fullName evidence="6">N-acylneuraminate-9-phosphatase</fullName>
    </recommendedName>
</protein>
<accession>A0ABN9CRF5</accession>
<evidence type="ECO:0000256" key="1">
    <source>
        <dbReference type="ARBA" id="ARBA00001946"/>
    </source>
</evidence>
<dbReference type="NCBIfam" id="TIGR01509">
    <property type="entry name" value="HAD-SF-IA-v3"/>
    <property type="match status" value="1"/>
</dbReference>
<proteinExistence type="predicted"/>
<evidence type="ECO:0000313" key="4">
    <source>
        <dbReference type="EMBL" id="CAI9562778.1"/>
    </source>
</evidence>
<keyword evidence="2" id="KW-0378">Hydrolase</keyword>
<evidence type="ECO:0000313" key="5">
    <source>
        <dbReference type="Proteomes" id="UP001162483"/>
    </source>
</evidence>
<keyword evidence="3" id="KW-0460">Magnesium</keyword>
<dbReference type="InterPro" id="IPR036412">
    <property type="entry name" value="HAD-like_sf"/>
</dbReference>
<dbReference type="InterPro" id="IPR011950">
    <property type="entry name" value="HAD-SF_hydro_IA_CTE7"/>
</dbReference>
<dbReference type="CDD" id="cd04305">
    <property type="entry name" value="HAD_Neu5Ac-Pase_like"/>
    <property type="match status" value="1"/>
</dbReference>
<dbReference type="PANTHER" id="PTHR46470">
    <property type="entry name" value="N-ACYLNEURAMINATE-9-PHOSPHATASE"/>
    <property type="match status" value="1"/>
</dbReference>
<dbReference type="Proteomes" id="UP001162483">
    <property type="component" value="Unassembled WGS sequence"/>
</dbReference>
<evidence type="ECO:0000256" key="2">
    <source>
        <dbReference type="ARBA" id="ARBA00022801"/>
    </source>
</evidence>
<dbReference type="Gene3D" id="1.20.120.710">
    <property type="entry name" value="Haloacid dehalogenase hydrolase-like domain"/>
    <property type="match status" value="1"/>
</dbReference>
<organism evidence="4 5">
    <name type="scientific">Staurois parvus</name>
    <dbReference type="NCBI Taxonomy" id="386267"/>
    <lineage>
        <taxon>Eukaryota</taxon>
        <taxon>Metazoa</taxon>
        <taxon>Chordata</taxon>
        <taxon>Craniata</taxon>
        <taxon>Vertebrata</taxon>
        <taxon>Euteleostomi</taxon>
        <taxon>Amphibia</taxon>
        <taxon>Batrachia</taxon>
        <taxon>Anura</taxon>
        <taxon>Neobatrachia</taxon>
        <taxon>Ranoidea</taxon>
        <taxon>Ranidae</taxon>
        <taxon>Staurois</taxon>
    </lineage>
</organism>
<evidence type="ECO:0008006" key="6">
    <source>
        <dbReference type="Google" id="ProtNLM"/>
    </source>
</evidence>
<evidence type="ECO:0000256" key="3">
    <source>
        <dbReference type="ARBA" id="ARBA00022842"/>
    </source>
</evidence>
<dbReference type="EMBL" id="CATNWA010012063">
    <property type="protein sequence ID" value="CAI9562778.1"/>
    <property type="molecule type" value="Genomic_DNA"/>
</dbReference>
<comment type="cofactor">
    <cofactor evidence="1">
        <name>Mg(2+)</name>
        <dbReference type="ChEBI" id="CHEBI:18420"/>
    </cofactor>
</comment>
<dbReference type="PANTHER" id="PTHR46470:SF3">
    <property type="entry name" value="N-ACYLNEURAMINATE-9-PHOSPHATASE"/>
    <property type="match status" value="1"/>
</dbReference>
<dbReference type="NCBIfam" id="TIGR02253">
    <property type="entry name" value="CTE7"/>
    <property type="match status" value="1"/>
</dbReference>
<dbReference type="SFLD" id="SFLDG01129">
    <property type="entry name" value="C1.5:_HAD__Beta-PGM__Phosphata"/>
    <property type="match status" value="1"/>
</dbReference>
<reference evidence="4" key="1">
    <citation type="submission" date="2023-05" db="EMBL/GenBank/DDBJ databases">
        <authorList>
            <person name="Stuckert A."/>
        </authorList>
    </citation>
    <scope>NUCLEOTIDE SEQUENCE</scope>
</reference>
<dbReference type="Pfam" id="PF00702">
    <property type="entry name" value="Hydrolase"/>
    <property type="match status" value="1"/>
</dbReference>
<dbReference type="NCBIfam" id="TIGR01549">
    <property type="entry name" value="HAD-SF-IA-v1"/>
    <property type="match status" value="1"/>
</dbReference>
<sequence>MVLHGIKAIFFDLDNTLIDTSGASKKAIEEVIKLLKDKSEFKEDEIHIICNRFQAKLLHEMFDPSEMTIDNLRVLHWEKSMQEIKPGDYKDLANESYALWKTKRLQLMTLSESTRNMLGELRKSVRLVLLTNGERQVQREKIEACGVSALFDAIVVGGEHSEEKPDPSIFLHCCDLVSVKPEDCVMVGDNLDTDIQGGLNAGLKATIWLNKNPQINRKPSPTPHYTIYSVNKLPEVLQNLQ</sequence>
<comment type="caution">
    <text evidence="4">The sequence shown here is derived from an EMBL/GenBank/DDBJ whole genome shotgun (WGS) entry which is preliminary data.</text>
</comment>
<dbReference type="InterPro" id="IPR006439">
    <property type="entry name" value="HAD-SF_hydro_IA"/>
</dbReference>
<dbReference type="SFLD" id="SFLDG01135">
    <property type="entry name" value="C1.5.6:_HAD__Beta-PGM__Phospha"/>
    <property type="match status" value="1"/>
</dbReference>
<dbReference type="SUPFAM" id="SSF56784">
    <property type="entry name" value="HAD-like"/>
    <property type="match status" value="1"/>
</dbReference>
<name>A0ABN9CRF5_9NEOB</name>
<gene>
    <name evidence="4" type="ORF">SPARVUS_LOCUS5659355</name>
</gene>
<dbReference type="InterPro" id="IPR051400">
    <property type="entry name" value="HAD-like_hydrolase"/>
</dbReference>